<dbReference type="SMART" id="SM00923">
    <property type="entry name" value="MbtH"/>
    <property type="match status" value="1"/>
</dbReference>
<dbReference type="AlphaFoldDB" id="A0A6V8KAT9"/>
<dbReference type="PANTHER" id="PTHR38444:SF1">
    <property type="entry name" value="ENTEROBACTIN BIOSYNTHESIS PROTEIN YBDZ"/>
    <property type="match status" value="1"/>
</dbReference>
<dbReference type="RefSeq" id="WP_173055493.1">
    <property type="nucleotide sequence ID" value="NZ_BAABGO010000089.1"/>
</dbReference>
<dbReference type="InterPro" id="IPR005153">
    <property type="entry name" value="MbtH-like_dom"/>
</dbReference>
<comment type="caution">
    <text evidence="2">The sequence shown here is derived from an EMBL/GenBank/DDBJ whole genome shotgun (WGS) entry which is preliminary data.</text>
</comment>
<proteinExistence type="predicted"/>
<evidence type="ECO:0000313" key="3">
    <source>
        <dbReference type="Proteomes" id="UP000482800"/>
    </source>
</evidence>
<dbReference type="EMBL" id="BLPF01000001">
    <property type="protein sequence ID" value="GFJ77865.1"/>
    <property type="molecule type" value="Genomic_DNA"/>
</dbReference>
<keyword evidence="3" id="KW-1185">Reference proteome</keyword>
<protein>
    <submittedName>
        <fullName evidence="2">Protein mbtH</fullName>
    </submittedName>
</protein>
<dbReference type="Pfam" id="PF03621">
    <property type="entry name" value="MbtH"/>
    <property type="match status" value="1"/>
</dbReference>
<dbReference type="GO" id="GO:0005829">
    <property type="term" value="C:cytosol"/>
    <property type="evidence" value="ECO:0007669"/>
    <property type="project" value="TreeGrafter"/>
</dbReference>
<accession>A0A6V8KAT9</accession>
<dbReference type="Gene3D" id="3.90.820.10">
    <property type="entry name" value="Structural Genomics, Unknown Function 30-nov-00 1gh9 Mol_id"/>
    <property type="match status" value="1"/>
</dbReference>
<dbReference type="SUPFAM" id="SSF160582">
    <property type="entry name" value="MbtH-like"/>
    <property type="match status" value="1"/>
</dbReference>
<dbReference type="PANTHER" id="PTHR38444">
    <property type="entry name" value="ENTEROBACTIN BIOSYNTHESIS PROTEIN YBDZ"/>
    <property type="match status" value="1"/>
</dbReference>
<name>A0A6V8KAT9_9ACTN</name>
<reference evidence="2 3" key="2">
    <citation type="submission" date="2020-03" db="EMBL/GenBank/DDBJ databases">
        <authorList>
            <person name="Ichikawa N."/>
            <person name="Kimura A."/>
            <person name="Kitahashi Y."/>
            <person name="Uohara A."/>
        </authorList>
    </citation>
    <scope>NUCLEOTIDE SEQUENCE [LARGE SCALE GENOMIC DNA]</scope>
    <source>
        <strain evidence="2 3">NBRC 108639</strain>
    </source>
</reference>
<sequence>MNPFEDPDAMYLVLVNDEGQHSLWPVFVDVPDGWNAVFGEAGRQECLDYIEKSWTDMRPNSLIAAMEKK</sequence>
<dbReference type="Proteomes" id="UP000482800">
    <property type="component" value="Unassembled WGS sequence"/>
</dbReference>
<dbReference type="InterPro" id="IPR038020">
    <property type="entry name" value="MbtH-like_sf"/>
</dbReference>
<gene>
    <name evidence="2" type="ORF">Phou_020450</name>
</gene>
<dbReference type="InterPro" id="IPR037407">
    <property type="entry name" value="MLP_fam"/>
</dbReference>
<dbReference type="GO" id="GO:0019290">
    <property type="term" value="P:siderophore biosynthetic process"/>
    <property type="evidence" value="ECO:0007669"/>
    <property type="project" value="TreeGrafter"/>
</dbReference>
<evidence type="ECO:0000259" key="1">
    <source>
        <dbReference type="SMART" id="SM00923"/>
    </source>
</evidence>
<evidence type="ECO:0000313" key="2">
    <source>
        <dbReference type="EMBL" id="GFJ77865.1"/>
    </source>
</evidence>
<organism evidence="2 3">
    <name type="scientific">Phytohabitans houttuyneae</name>
    <dbReference type="NCBI Taxonomy" id="1076126"/>
    <lineage>
        <taxon>Bacteria</taxon>
        <taxon>Bacillati</taxon>
        <taxon>Actinomycetota</taxon>
        <taxon>Actinomycetes</taxon>
        <taxon>Micromonosporales</taxon>
        <taxon>Micromonosporaceae</taxon>
    </lineage>
</organism>
<feature type="domain" description="MbtH-like" evidence="1">
    <location>
        <begin position="2"/>
        <end position="52"/>
    </location>
</feature>
<reference evidence="2 3" key="1">
    <citation type="submission" date="2020-03" db="EMBL/GenBank/DDBJ databases">
        <title>Whole genome shotgun sequence of Phytohabitans houttuyneae NBRC 108639.</title>
        <authorList>
            <person name="Komaki H."/>
            <person name="Tamura T."/>
        </authorList>
    </citation>
    <scope>NUCLEOTIDE SEQUENCE [LARGE SCALE GENOMIC DNA]</scope>
    <source>
        <strain evidence="2 3">NBRC 108639</strain>
    </source>
</reference>